<dbReference type="OrthoDB" id="6159946at2759"/>
<gene>
    <name evidence="2" type="ORF">EGW08_012676</name>
</gene>
<name>A0A3S1BFG8_ELYCH</name>
<feature type="region of interest" description="Disordered" evidence="1">
    <location>
        <begin position="54"/>
        <end position="135"/>
    </location>
</feature>
<feature type="region of interest" description="Disordered" evidence="1">
    <location>
        <begin position="179"/>
        <end position="199"/>
    </location>
</feature>
<organism evidence="2 3">
    <name type="scientific">Elysia chlorotica</name>
    <name type="common">Eastern emerald elysia</name>
    <name type="synonym">Sea slug</name>
    <dbReference type="NCBI Taxonomy" id="188477"/>
    <lineage>
        <taxon>Eukaryota</taxon>
        <taxon>Metazoa</taxon>
        <taxon>Spiralia</taxon>
        <taxon>Lophotrochozoa</taxon>
        <taxon>Mollusca</taxon>
        <taxon>Gastropoda</taxon>
        <taxon>Heterobranchia</taxon>
        <taxon>Euthyneura</taxon>
        <taxon>Panpulmonata</taxon>
        <taxon>Sacoglossa</taxon>
        <taxon>Placobranchoidea</taxon>
        <taxon>Plakobranchidae</taxon>
        <taxon>Elysia</taxon>
    </lineage>
</organism>
<evidence type="ECO:0000256" key="1">
    <source>
        <dbReference type="SAM" id="MobiDB-lite"/>
    </source>
</evidence>
<proteinExistence type="predicted"/>
<dbReference type="Proteomes" id="UP000271974">
    <property type="component" value="Unassembled WGS sequence"/>
</dbReference>
<reference evidence="2 3" key="1">
    <citation type="submission" date="2019-01" db="EMBL/GenBank/DDBJ databases">
        <title>A draft genome assembly of the solar-powered sea slug Elysia chlorotica.</title>
        <authorList>
            <person name="Cai H."/>
            <person name="Li Q."/>
            <person name="Fang X."/>
            <person name="Li J."/>
            <person name="Curtis N.E."/>
            <person name="Altenburger A."/>
            <person name="Shibata T."/>
            <person name="Feng M."/>
            <person name="Maeda T."/>
            <person name="Schwartz J.A."/>
            <person name="Shigenobu S."/>
            <person name="Lundholm N."/>
            <person name="Nishiyama T."/>
            <person name="Yang H."/>
            <person name="Hasebe M."/>
            <person name="Li S."/>
            <person name="Pierce S.K."/>
            <person name="Wang J."/>
        </authorList>
    </citation>
    <scope>NUCLEOTIDE SEQUENCE [LARGE SCALE GENOMIC DNA]</scope>
    <source>
        <strain evidence="2">EC2010</strain>
        <tissue evidence="2">Whole organism of an adult</tissue>
    </source>
</reference>
<dbReference type="AlphaFoldDB" id="A0A3S1BFG8"/>
<evidence type="ECO:0000313" key="3">
    <source>
        <dbReference type="Proteomes" id="UP000271974"/>
    </source>
</evidence>
<sequence length="216" mass="24017">MATGLNIHIDKENATPSFVPSKGGKGLFSQATPRKALYDVNKDMTRPLALKSTWNEGFTKPSADTYQPARKKTITPMAHKKESHKKLSMQKNQENIQKKEVNPQQHPTSSKASKPKKKVKKPEPVFDEEDDGFDSDTIWPRAERLSSHLTSILAWRPSCFVGNDHDSDLDLSLSDGEMGMPEQIIIGPPKPDGPFESLPDIDMASMLADLPDPEKP</sequence>
<dbReference type="EMBL" id="RQTK01000444">
    <property type="protein sequence ID" value="RUS79546.1"/>
    <property type="molecule type" value="Genomic_DNA"/>
</dbReference>
<evidence type="ECO:0000313" key="2">
    <source>
        <dbReference type="EMBL" id="RUS79546.1"/>
    </source>
</evidence>
<protein>
    <submittedName>
        <fullName evidence="2">Uncharacterized protein</fullName>
    </submittedName>
</protein>
<keyword evidence="3" id="KW-1185">Reference proteome</keyword>
<accession>A0A3S1BFG8</accession>
<comment type="caution">
    <text evidence="2">The sequence shown here is derived from an EMBL/GenBank/DDBJ whole genome shotgun (WGS) entry which is preliminary data.</text>
</comment>
<feature type="compositionally biased region" description="Acidic residues" evidence="1">
    <location>
        <begin position="125"/>
        <end position="134"/>
    </location>
</feature>